<feature type="region of interest" description="Disordered" evidence="8">
    <location>
        <begin position="298"/>
        <end position="331"/>
    </location>
</feature>
<feature type="compositionally biased region" description="Pro residues" evidence="8">
    <location>
        <begin position="313"/>
        <end position="331"/>
    </location>
</feature>
<dbReference type="InterPro" id="IPR003029">
    <property type="entry name" value="S1_domain"/>
</dbReference>
<dbReference type="GO" id="GO:0005829">
    <property type="term" value="C:cytosol"/>
    <property type="evidence" value="ECO:0000318"/>
    <property type="project" value="GO_Central"/>
</dbReference>
<evidence type="ECO:0000313" key="12">
    <source>
        <dbReference type="Proteomes" id="UP000054558"/>
    </source>
</evidence>
<dbReference type="InterPro" id="IPR004368">
    <property type="entry name" value="TIF_IF1"/>
</dbReference>
<dbReference type="OrthoDB" id="1714886at2759"/>
<keyword evidence="4 7" id="KW-0396">Initiation factor</keyword>
<dbReference type="GO" id="GO:0043022">
    <property type="term" value="F:ribosome binding"/>
    <property type="evidence" value="ECO:0000318"/>
    <property type="project" value="GO_Central"/>
</dbReference>
<evidence type="ECO:0000256" key="6">
    <source>
        <dbReference type="ARBA" id="ARBA00068272"/>
    </source>
</evidence>
<dbReference type="Proteomes" id="UP000054558">
    <property type="component" value="Unassembled WGS sequence"/>
</dbReference>
<dbReference type="EMBL" id="DF237636">
    <property type="protein sequence ID" value="GAQ90804.1"/>
    <property type="molecule type" value="Genomic_DNA"/>
</dbReference>
<keyword evidence="5 7" id="KW-0648">Protein biosynthesis</keyword>
<keyword evidence="9" id="KW-0472">Membrane</keyword>
<feature type="transmembrane region" description="Helical" evidence="9">
    <location>
        <begin position="180"/>
        <end position="199"/>
    </location>
</feature>
<evidence type="ECO:0000256" key="8">
    <source>
        <dbReference type="SAM" id="MobiDB-lite"/>
    </source>
</evidence>
<evidence type="ECO:0000256" key="1">
    <source>
        <dbReference type="ARBA" id="ARBA00003935"/>
    </source>
</evidence>
<dbReference type="NCBIfam" id="TIGR00008">
    <property type="entry name" value="infA"/>
    <property type="match status" value="1"/>
</dbReference>
<dbReference type="PANTHER" id="PTHR33370:SF1">
    <property type="entry name" value="TRANSLATION INITIATION FACTOR IF-1, CHLOROPLASTIC"/>
    <property type="match status" value="1"/>
</dbReference>
<keyword evidence="12" id="KW-1185">Reference proteome</keyword>
<evidence type="ECO:0000256" key="3">
    <source>
        <dbReference type="ARBA" id="ARBA00011599"/>
    </source>
</evidence>
<proteinExistence type="inferred from homology"/>
<dbReference type="PANTHER" id="PTHR33370">
    <property type="entry name" value="TRANSLATION INITIATION FACTOR IF-1, CHLOROPLASTIC"/>
    <property type="match status" value="1"/>
</dbReference>
<keyword evidence="9" id="KW-1133">Transmembrane helix</keyword>
<dbReference type="SMART" id="SM00316">
    <property type="entry name" value="S1"/>
    <property type="match status" value="1"/>
</dbReference>
<dbReference type="SUPFAM" id="SSF50249">
    <property type="entry name" value="Nucleic acid-binding proteins"/>
    <property type="match status" value="1"/>
</dbReference>
<dbReference type="CDD" id="cd04451">
    <property type="entry name" value="S1_IF1"/>
    <property type="match status" value="1"/>
</dbReference>
<accession>A0A1Y1IJ22</accession>
<protein>
    <recommendedName>
        <fullName evidence="6">Translation initiation factor IF-1, chloroplastic</fullName>
    </recommendedName>
</protein>
<dbReference type="PROSITE" id="PS50832">
    <property type="entry name" value="S1_IF1_TYPE"/>
    <property type="match status" value="1"/>
</dbReference>
<dbReference type="Gene3D" id="2.40.50.140">
    <property type="entry name" value="Nucleic acid-binding proteins"/>
    <property type="match status" value="1"/>
</dbReference>
<keyword evidence="9" id="KW-0812">Transmembrane</keyword>
<evidence type="ECO:0000256" key="4">
    <source>
        <dbReference type="ARBA" id="ARBA00022540"/>
    </source>
</evidence>
<evidence type="ECO:0000256" key="5">
    <source>
        <dbReference type="ARBA" id="ARBA00022917"/>
    </source>
</evidence>
<gene>
    <name evidence="11" type="ORF">KFL_006870050</name>
</gene>
<comment type="similarity">
    <text evidence="2">Belongs to the IF-1 family.</text>
</comment>
<feature type="region of interest" description="Disordered" evidence="8">
    <location>
        <begin position="61"/>
        <end position="84"/>
    </location>
</feature>
<dbReference type="InterPro" id="IPR012340">
    <property type="entry name" value="NA-bd_OB-fold"/>
</dbReference>
<dbReference type="HAMAP" id="MF_00075">
    <property type="entry name" value="IF_1"/>
    <property type="match status" value="1"/>
</dbReference>
<evidence type="ECO:0000256" key="7">
    <source>
        <dbReference type="PROSITE-ProRule" id="PRU00181"/>
    </source>
</evidence>
<comment type="function">
    <text evidence="1">One of the essential components for the initiation of protein synthesis. Stabilizes the binding of IF-2 and IF-3 on the 30S subunit to which N-formylmethionyl-tRNA(fMet) subsequently binds. Helps modulate mRNA selection, yielding the 30S pre-initiation complex (PIC). Upon addition of the 50S ribosomal subunit IF-1, IF-2 and IF-3 are released leaving the mature 70S translation initiation complex.</text>
</comment>
<dbReference type="GO" id="GO:0003743">
    <property type="term" value="F:translation initiation factor activity"/>
    <property type="evidence" value="ECO:0007669"/>
    <property type="project" value="UniProtKB-UniRule"/>
</dbReference>
<dbReference type="InterPro" id="IPR006196">
    <property type="entry name" value="RNA-binding_domain_S1_IF1"/>
</dbReference>
<evidence type="ECO:0000313" key="11">
    <source>
        <dbReference type="EMBL" id="GAQ90804.1"/>
    </source>
</evidence>
<evidence type="ECO:0000256" key="9">
    <source>
        <dbReference type="SAM" id="Phobius"/>
    </source>
</evidence>
<evidence type="ECO:0000256" key="2">
    <source>
        <dbReference type="ARBA" id="ARBA00010939"/>
    </source>
</evidence>
<dbReference type="Pfam" id="PF01176">
    <property type="entry name" value="eIF-1a"/>
    <property type="match status" value="1"/>
</dbReference>
<dbReference type="STRING" id="105231.A0A1Y1IJ22"/>
<organism evidence="11 12">
    <name type="scientific">Klebsormidium nitens</name>
    <name type="common">Green alga</name>
    <name type="synonym">Ulothrix nitens</name>
    <dbReference type="NCBI Taxonomy" id="105231"/>
    <lineage>
        <taxon>Eukaryota</taxon>
        <taxon>Viridiplantae</taxon>
        <taxon>Streptophyta</taxon>
        <taxon>Klebsormidiophyceae</taxon>
        <taxon>Klebsormidiales</taxon>
        <taxon>Klebsormidiaceae</taxon>
        <taxon>Klebsormidium</taxon>
    </lineage>
</organism>
<sequence length="331" mass="34294">MAASLVRVEAASSSIFGRAGREALPERHTGNGACCPPCGAAPGLWNTPHWRPARHHRLPAARGASLGDSPQLGRGGHQAGSAGAPVVSPAALVQMRRHSGWRWLQIGSQEHGTTFRGERTGSSIQAASSARTAATQGPSQAPVRKVLSWCLAEARSAAETVGQAVSQAPVLRHLPAALRAWVAAVLACIACVVGALAVSRLSLGPAYPVALAMAVVGDFGEVGPQRRGRGLRPALKKQSAIEMEGEVQKALPNAMFQVALDNGCQVLAHISGKIRRNRIEIFQGDRVKVEISPYDLTRGRITHRNRRAGQGGPAPPGGGPGGPPGGAPAPA</sequence>
<dbReference type="GO" id="GO:0003723">
    <property type="term" value="F:RNA binding"/>
    <property type="evidence" value="ECO:0007669"/>
    <property type="project" value="InterPro"/>
</dbReference>
<name>A0A1Y1IJ22_KLENI</name>
<dbReference type="AlphaFoldDB" id="A0A1Y1IJ22"/>
<evidence type="ECO:0000259" key="10">
    <source>
        <dbReference type="PROSITE" id="PS50832"/>
    </source>
</evidence>
<dbReference type="FunFam" id="2.40.50.140:FF:000002">
    <property type="entry name" value="Translation initiation factor IF-1"/>
    <property type="match status" value="1"/>
</dbReference>
<comment type="subunit">
    <text evidence="3">Component of the 30S ribosomal translation pre-initiation complex which assembles on the 30S ribosome in the order IF-2 and IF-3, IF-1 and N-formylmethionyl-tRNA(fMet); mRNA recruitment can occur at any time during PIC assembly.</text>
</comment>
<feature type="domain" description="S1-like" evidence="10">
    <location>
        <begin position="231"/>
        <end position="306"/>
    </location>
</feature>
<reference evidence="11 12" key="1">
    <citation type="journal article" date="2014" name="Nat. Commun.">
        <title>Klebsormidium flaccidum genome reveals primary factors for plant terrestrial adaptation.</title>
        <authorList>
            <person name="Hori K."/>
            <person name="Maruyama F."/>
            <person name="Fujisawa T."/>
            <person name="Togashi T."/>
            <person name="Yamamoto N."/>
            <person name="Seo M."/>
            <person name="Sato S."/>
            <person name="Yamada T."/>
            <person name="Mori H."/>
            <person name="Tajima N."/>
            <person name="Moriyama T."/>
            <person name="Ikeuchi M."/>
            <person name="Watanabe M."/>
            <person name="Wada H."/>
            <person name="Kobayashi K."/>
            <person name="Saito M."/>
            <person name="Masuda T."/>
            <person name="Sasaki-Sekimoto Y."/>
            <person name="Mashiguchi K."/>
            <person name="Awai K."/>
            <person name="Shimojima M."/>
            <person name="Masuda S."/>
            <person name="Iwai M."/>
            <person name="Nobusawa T."/>
            <person name="Narise T."/>
            <person name="Kondo S."/>
            <person name="Saito H."/>
            <person name="Sato R."/>
            <person name="Murakawa M."/>
            <person name="Ihara Y."/>
            <person name="Oshima-Yamada Y."/>
            <person name="Ohtaka K."/>
            <person name="Satoh M."/>
            <person name="Sonobe K."/>
            <person name="Ishii M."/>
            <person name="Ohtani R."/>
            <person name="Kanamori-Sato M."/>
            <person name="Honoki R."/>
            <person name="Miyazaki D."/>
            <person name="Mochizuki H."/>
            <person name="Umetsu J."/>
            <person name="Higashi K."/>
            <person name="Shibata D."/>
            <person name="Kamiya Y."/>
            <person name="Sato N."/>
            <person name="Nakamura Y."/>
            <person name="Tabata S."/>
            <person name="Ida S."/>
            <person name="Kurokawa K."/>
            <person name="Ohta H."/>
        </authorList>
    </citation>
    <scope>NUCLEOTIDE SEQUENCE [LARGE SCALE GENOMIC DNA]</scope>
    <source>
        <strain evidence="11 12">NIES-2285</strain>
    </source>
</reference>